<dbReference type="OrthoDB" id="258627at2759"/>
<feature type="domain" description="CobW/HypB/UreG nucleotide-binding" evidence="2">
    <location>
        <begin position="98"/>
        <end position="241"/>
    </location>
</feature>
<name>A0A0L0SFA1_ALLM3</name>
<evidence type="ECO:0000313" key="3">
    <source>
        <dbReference type="EMBL" id="KNE61208.1"/>
    </source>
</evidence>
<dbReference type="SUPFAM" id="SSF52540">
    <property type="entry name" value="P-loop containing nucleoside triphosphate hydrolases"/>
    <property type="match status" value="1"/>
</dbReference>
<keyword evidence="4" id="KW-1185">Reference proteome</keyword>
<evidence type="ECO:0000259" key="2">
    <source>
        <dbReference type="Pfam" id="PF02492"/>
    </source>
</evidence>
<reference evidence="3 4" key="1">
    <citation type="submission" date="2009-11" db="EMBL/GenBank/DDBJ databases">
        <title>Annotation of Allomyces macrogynus ATCC 38327.</title>
        <authorList>
            <consortium name="The Broad Institute Genome Sequencing Platform"/>
            <person name="Russ C."/>
            <person name="Cuomo C."/>
            <person name="Burger G."/>
            <person name="Gray M.W."/>
            <person name="Holland P.W.H."/>
            <person name="King N."/>
            <person name="Lang F.B.F."/>
            <person name="Roger A.J."/>
            <person name="Ruiz-Trillo I."/>
            <person name="Young S.K."/>
            <person name="Zeng Q."/>
            <person name="Gargeya S."/>
            <person name="Fitzgerald M."/>
            <person name="Haas B."/>
            <person name="Abouelleil A."/>
            <person name="Alvarado L."/>
            <person name="Arachchi H.M."/>
            <person name="Berlin A."/>
            <person name="Chapman S.B."/>
            <person name="Gearin G."/>
            <person name="Goldberg J."/>
            <person name="Griggs A."/>
            <person name="Gujja S."/>
            <person name="Hansen M."/>
            <person name="Heiman D."/>
            <person name="Howarth C."/>
            <person name="Larimer J."/>
            <person name="Lui A."/>
            <person name="MacDonald P.J.P."/>
            <person name="McCowen C."/>
            <person name="Montmayeur A."/>
            <person name="Murphy C."/>
            <person name="Neiman D."/>
            <person name="Pearson M."/>
            <person name="Priest M."/>
            <person name="Roberts A."/>
            <person name="Saif S."/>
            <person name="Shea T."/>
            <person name="Sisk P."/>
            <person name="Stolte C."/>
            <person name="Sykes S."/>
            <person name="Wortman J."/>
            <person name="Nusbaum C."/>
            <person name="Birren B."/>
        </authorList>
    </citation>
    <scope>NUCLEOTIDE SEQUENCE [LARGE SCALE GENOMIC DNA]</scope>
    <source>
        <strain evidence="3 4">ATCC 38327</strain>
    </source>
</reference>
<dbReference type="InterPro" id="IPR003495">
    <property type="entry name" value="CobW/HypB/UreG_nucleotide-bd"/>
</dbReference>
<dbReference type="STRING" id="578462.A0A0L0SFA1"/>
<dbReference type="VEuPathDB" id="FungiDB:AMAG_06957"/>
<dbReference type="eggNOG" id="KOG2743">
    <property type="taxonomic scope" value="Eukaryota"/>
</dbReference>
<dbReference type="EMBL" id="GG745337">
    <property type="protein sequence ID" value="KNE61208.1"/>
    <property type="molecule type" value="Genomic_DNA"/>
</dbReference>
<protein>
    <recommendedName>
        <fullName evidence="2">CobW/HypB/UreG nucleotide-binding domain-containing protein</fullName>
    </recommendedName>
</protein>
<feature type="compositionally biased region" description="Polar residues" evidence="1">
    <location>
        <begin position="74"/>
        <end position="93"/>
    </location>
</feature>
<organism evidence="3 4">
    <name type="scientific">Allomyces macrogynus (strain ATCC 38327)</name>
    <name type="common">Allomyces javanicus var. macrogynus</name>
    <dbReference type="NCBI Taxonomy" id="578462"/>
    <lineage>
        <taxon>Eukaryota</taxon>
        <taxon>Fungi</taxon>
        <taxon>Fungi incertae sedis</taxon>
        <taxon>Blastocladiomycota</taxon>
        <taxon>Blastocladiomycetes</taxon>
        <taxon>Blastocladiales</taxon>
        <taxon>Blastocladiaceae</taxon>
        <taxon>Allomyces</taxon>
    </lineage>
</organism>
<feature type="compositionally biased region" description="Basic and acidic residues" evidence="1">
    <location>
        <begin position="282"/>
        <end position="291"/>
    </location>
</feature>
<feature type="region of interest" description="Disordered" evidence="1">
    <location>
        <begin position="1"/>
        <end position="22"/>
    </location>
</feature>
<evidence type="ECO:0000313" key="4">
    <source>
        <dbReference type="Proteomes" id="UP000054350"/>
    </source>
</evidence>
<accession>A0A0L0SFA1</accession>
<gene>
    <name evidence="3" type="ORF">AMAG_06957</name>
</gene>
<feature type="compositionally biased region" description="Basic and acidic residues" evidence="1">
    <location>
        <begin position="265"/>
        <end position="275"/>
    </location>
</feature>
<dbReference type="GO" id="GO:0005737">
    <property type="term" value="C:cytoplasm"/>
    <property type="evidence" value="ECO:0007669"/>
    <property type="project" value="TreeGrafter"/>
</dbReference>
<dbReference type="InterPro" id="IPR027417">
    <property type="entry name" value="P-loop_NTPase"/>
</dbReference>
<dbReference type="PANTHER" id="PTHR13748">
    <property type="entry name" value="COBW-RELATED"/>
    <property type="match status" value="1"/>
</dbReference>
<reference evidence="4" key="2">
    <citation type="submission" date="2009-11" db="EMBL/GenBank/DDBJ databases">
        <title>The Genome Sequence of Allomyces macrogynus strain ATCC 38327.</title>
        <authorList>
            <consortium name="The Broad Institute Genome Sequencing Platform"/>
            <person name="Russ C."/>
            <person name="Cuomo C."/>
            <person name="Shea T."/>
            <person name="Young S.K."/>
            <person name="Zeng Q."/>
            <person name="Koehrsen M."/>
            <person name="Haas B."/>
            <person name="Borodovsky M."/>
            <person name="Guigo R."/>
            <person name="Alvarado L."/>
            <person name="Berlin A."/>
            <person name="Borenstein D."/>
            <person name="Chen Z."/>
            <person name="Engels R."/>
            <person name="Freedman E."/>
            <person name="Gellesch M."/>
            <person name="Goldberg J."/>
            <person name="Griggs A."/>
            <person name="Gujja S."/>
            <person name="Heiman D."/>
            <person name="Hepburn T."/>
            <person name="Howarth C."/>
            <person name="Jen D."/>
            <person name="Larson L."/>
            <person name="Lewis B."/>
            <person name="Mehta T."/>
            <person name="Park D."/>
            <person name="Pearson M."/>
            <person name="Roberts A."/>
            <person name="Saif S."/>
            <person name="Shenoy N."/>
            <person name="Sisk P."/>
            <person name="Stolte C."/>
            <person name="Sykes S."/>
            <person name="Walk T."/>
            <person name="White J."/>
            <person name="Yandava C."/>
            <person name="Burger G."/>
            <person name="Gray M.W."/>
            <person name="Holland P.W.H."/>
            <person name="King N."/>
            <person name="Lang F.B.F."/>
            <person name="Roger A.J."/>
            <person name="Ruiz-Trillo I."/>
            <person name="Lander E."/>
            <person name="Nusbaum C."/>
        </authorList>
    </citation>
    <scope>NUCLEOTIDE SEQUENCE [LARGE SCALE GENOMIC DNA]</scope>
    <source>
        <strain evidence="4">ATCC 38327</strain>
    </source>
</reference>
<evidence type="ECO:0000256" key="1">
    <source>
        <dbReference type="SAM" id="MobiDB-lite"/>
    </source>
</evidence>
<dbReference type="AlphaFoldDB" id="A0A0L0SFA1"/>
<dbReference type="Pfam" id="PF02492">
    <property type="entry name" value="cobW"/>
    <property type="match status" value="1"/>
</dbReference>
<feature type="region of interest" description="Disordered" evidence="1">
    <location>
        <begin position="242"/>
        <end position="291"/>
    </location>
</feature>
<dbReference type="CDD" id="cd03112">
    <property type="entry name" value="CobW-like"/>
    <property type="match status" value="1"/>
</dbReference>
<dbReference type="Gene3D" id="3.40.50.300">
    <property type="entry name" value="P-loop containing nucleotide triphosphate hydrolases"/>
    <property type="match status" value="1"/>
</dbReference>
<dbReference type="InterPro" id="IPR051316">
    <property type="entry name" value="Zinc-reg_GTPase_activator"/>
</dbReference>
<dbReference type="PANTHER" id="PTHR13748:SF31">
    <property type="entry name" value="ZINC-REGULATED GTPASE METALLOPROTEIN ACTIVATOR 1A-RELATED"/>
    <property type="match status" value="1"/>
</dbReference>
<feature type="region of interest" description="Disordered" evidence="1">
    <location>
        <begin position="64"/>
        <end position="94"/>
    </location>
</feature>
<sequence length="291" mass="31241">MSRPLSGTAPVSVAPAGSGPATAIKPATLIADDGLPPTLVQDYAPNSAQARHVQPDLVVIDDEEPPSLVDEGSGQDSGVGTTDGSQDASSPSNRAKVPITVVTGFLGSGKTTLLNRIAVILNEFGDTQDLEQSLSVGEDGKQVEEWMELRNGCMCCSVKDLGVRAIEGLMQKRGKFEYILLETTGLADPEPIIGMFWMDEDLGADVYLDGVVTLVDTRNVARQLKHRGPFERETVRHIAMAAPAQQVRPRHGRGRAGGRGTGTAPRERARSHFPDDELQDQLGRDSRHSRI</sequence>
<proteinExistence type="predicted"/>
<dbReference type="Proteomes" id="UP000054350">
    <property type="component" value="Unassembled WGS sequence"/>
</dbReference>